<dbReference type="GO" id="GO:0005634">
    <property type="term" value="C:nucleus"/>
    <property type="evidence" value="ECO:0007669"/>
    <property type="project" value="UniProtKB-SubCell"/>
</dbReference>
<evidence type="ECO:0000259" key="5">
    <source>
        <dbReference type="Pfam" id="PF13358"/>
    </source>
</evidence>
<dbReference type="GO" id="GO:0006313">
    <property type="term" value="P:DNA transposition"/>
    <property type="evidence" value="ECO:0007669"/>
    <property type="project" value="InterPro"/>
</dbReference>
<dbReference type="Gene3D" id="3.30.420.10">
    <property type="entry name" value="Ribonuclease H-like superfamily/Ribonuclease H"/>
    <property type="match status" value="2"/>
</dbReference>
<feature type="transmembrane region" description="Helical" evidence="3">
    <location>
        <begin position="452"/>
        <end position="473"/>
    </location>
</feature>
<dbReference type="InterPro" id="IPR024862">
    <property type="entry name" value="TRPV"/>
</dbReference>
<evidence type="ECO:0000256" key="3">
    <source>
        <dbReference type="SAM" id="Phobius"/>
    </source>
</evidence>
<keyword evidence="7" id="KW-1185">Reference proteome</keyword>
<dbReference type="PANTHER" id="PTHR10582:SF28">
    <property type="entry name" value="NANCHUNG, ISOFORM B"/>
    <property type="match status" value="1"/>
</dbReference>
<dbReference type="EMBL" id="KK117466">
    <property type="protein sequence ID" value="KFM70563.1"/>
    <property type="molecule type" value="Genomic_DNA"/>
</dbReference>
<feature type="domain" description="Tc1-like transposase DDE" evidence="5">
    <location>
        <begin position="327"/>
        <end position="395"/>
    </location>
</feature>
<proteinExistence type="predicted"/>
<dbReference type="GO" id="GO:0005886">
    <property type="term" value="C:plasma membrane"/>
    <property type="evidence" value="ECO:0007669"/>
    <property type="project" value="TreeGrafter"/>
</dbReference>
<evidence type="ECO:0000256" key="1">
    <source>
        <dbReference type="ARBA" id="ARBA00004123"/>
    </source>
</evidence>
<accession>A0A087TZM4</accession>
<dbReference type="InterPro" id="IPR009057">
    <property type="entry name" value="Homeodomain-like_sf"/>
</dbReference>
<dbReference type="InterPro" id="IPR002492">
    <property type="entry name" value="Transposase_Tc1-like"/>
</dbReference>
<evidence type="ECO:0000256" key="2">
    <source>
        <dbReference type="ARBA" id="ARBA00022737"/>
    </source>
</evidence>
<dbReference type="GO" id="GO:0015074">
    <property type="term" value="P:DNA integration"/>
    <property type="evidence" value="ECO:0007669"/>
    <property type="project" value="InterPro"/>
</dbReference>
<name>A0A087TZM4_STEMI</name>
<dbReference type="GO" id="GO:0005262">
    <property type="term" value="F:calcium channel activity"/>
    <property type="evidence" value="ECO:0007669"/>
    <property type="project" value="TreeGrafter"/>
</dbReference>
<feature type="non-terminal residue" evidence="6">
    <location>
        <position position="526"/>
    </location>
</feature>
<dbReference type="STRING" id="407821.A0A087TZM4"/>
<keyword evidence="3" id="KW-0812">Transmembrane</keyword>
<organism evidence="6 7">
    <name type="scientific">Stegodyphus mimosarum</name>
    <name type="common">African social velvet spider</name>
    <dbReference type="NCBI Taxonomy" id="407821"/>
    <lineage>
        <taxon>Eukaryota</taxon>
        <taxon>Metazoa</taxon>
        <taxon>Ecdysozoa</taxon>
        <taxon>Arthropoda</taxon>
        <taxon>Chelicerata</taxon>
        <taxon>Arachnida</taxon>
        <taxon>Araneae</taxon>
        <taxon>Araneomorphae</taxon>
        <taxon>Entelegynae</taxon>
        <taxon>Eresoidea</taxon>
        <taxon>Eresidae</taxon>
        <taxon>Stegodyphus</taxon>
    </lineage>
</organism>
<dbReference type="AlphaFoldDB" id="A0A087TZM4"/>
<dbReference type="InterPro" id="IPR036397">
    <property type="entry name" value="RNaseH_sf"/>
</dbReference>
<dbReference type="Pfam" id="PF13358">
    <property type="entry name" value="DDE_3"/>
    <property type="match status" value="1"/>
</dbReference>
<reference evidence="6 7" key="1">
    <citation type="submission" date="2013-11" db="EMBL/GenBank/DDBJ databases">
        <title>Genome sequencing of Stegodyphus mimosarum.</title>
        <authorList>
            <person name="Bechsgaard J."/>
        </authorList>
    </citation>
    <scope>NUCLEOTIDE SEQUENCE [LARGE SCALE GENOMIC DNA]</scope>
</reference>
<evidence type="ECO:0000313" key="6">
    <source>
        <dbReference type="EMBL" id="KFM70563.1"/>
    </source>
</evidence>
<comment type="subcellular location">
    <subcellularLocation>
        <location evidence="1">Nucleus</location>
    </subcellularLocation>
</comment>
<dbReference type="GO" id="GO:0003677">
    <property type="term" value="F:DNA binding"/>
    <property type="evidence" value="ECO:0007669"/>
    <property type="project" value="InterPro"/>
</dbReference>
<dbReference type="SUPFAM" id="SSF46689">
    <property type="entry name" value="Homeodomain-like"/>
    <property type="match status" value="1"/>
</dbReference>
<dbReference type="PANTHER" id="PTHR10582">
    <property type="entry name" value="TRANSIENT RECEPTOR POTENTIAL ION CHANNEL PROTEIN"/>
    <property type="match status" value="1"/>
</dbReference>
<feature type="domain" description="Transposase Tc1-like" evidence="4">
    <location>
        <begin position="76"/>
        <end position="144"/>
    </location>
</feature>
<keyword evidence="2" id="KW-0677">Repeat</keyword>
<dbReference type="Pfam" id="PF01498">
    <property type="entry name" value="HTH_Tnp_Tc3_2"/>
    <property type="match status" value="1"/>
</dbReference>
<evidence type="ECO:0000313" key="7">
    <source>
        <dbReference type="Proteomes" id="UP000054359"/>
    </source>
</evidence>
<sequence length="526" mass="60995">MPGRRQRRHFQQIDDFTRGMVIGLKRARWSLRQIAADTHMDASTVHRLWLTWLEQGNVGRRKGAGAARATSARVNRRIRRQAVAVPHVICTAILQHVQDSLDVPVSTRTISCQLVERGLHSRRPLRRLPLTPQHRRQRFEWCRTGAMWMTEWRNVLFSDEPRFCFSSDSRRIRVWRRLGDISNPAVTVERLTARQRGIMVWGAIAYDSRSPLFRIQGTLILGYLDNVLRSVAISYLQGLPNAILQQDHKVLASANMLCKSRFALEPDDKRIRIWREQRTRNQSQNIPEHHTFRESIKVRAWISLGYRADLHIFKWGSLTTVRYRYEVLEPIVRLYAAAFGPSFVLMDDNARPHKSDIVDDYLESEGIARMAWPAYSHDLNPIDKLWDALGRAVSSSFPPPATLIELETCLQEEWRLLDSAVVDHLIESMVTRGFKIVGPFVVMIYKMILTDLLCFVTIYLVFVLGFAQAYYVIFLSYRAEKPSFFDDPIQSVLAMFVMSLSEFGDTYEQFHHTAHQNIAKVLFKLV</sequence>
<evidence type="ECO:0000259" key="4">
    <source>
        <dbReference type="Pfam" id="PF01498"/>
    </source>
</evidence>
<protein>
    <submittedName>
        <fullName evidence="6">Transposable element Tc1 transposase</fullName>
    </submittedName>
</protein>
<keyword evidence="3" id="KW-1133">Transmembrane helix</keyword>
<dbReference type="InterPro" id="IPR038717">
    <property type="entry name" value="Tc1-like_DDE_dom"/>
</dbReference>
<dbReference type="Proteomes" id="UP000054359">
    <property type="component" value="Unassembled WGS sequence"/>
</dbReference>
<keyword evidence="3" id="KW-0472">Membrane</keyword>
<gene>
    <name evidence="6" type="ORF">X975_09467</name>
</gene>
<dbReference type="GO" id="GO:0098703">
    <property type="term" value="P:calcium ion import across plasma membrane"/>
    <property type="evidence" value="ECO:0007669"/>
    <property type="project" value="TreeGrafter"/>
</dbReference>
<dbReference type="OrthoDB" id="6471328at2759"/>